<sequence length="210" mass="23564">MRILETIQSQVDAMGLPLYAVTLSAVAKPDAPPVLILHWHGFRRRTAVQVPGIEIPSRPVPGSAMQIDVRWGRVEVLDEAMLEAAWRLGAWDLERSNHRPWWRLNAPVSETMACHRAFGSYPGEPDGRVAIVDAPDLDTLLELAAMKGYVRWLFRPRAGGVWGELDEDDATLRDGRSREDSCPVAPMPYDRHRSGRDVYRLGRGGRLLHG</sequence>
<gene>
    <name evidence="1" type="ORF">HNR28_003488</name>
</gene>
<reference evidence="1 2" key="1">
    <citation type="submission" date="2020-08" db="EMBL/GenBank/DDBJ databases">
        <title>Genomic Encyclopedia of Type Strains, Phase IV (KMG-IV): sequencing the most valuable type-strain genomes for metagenomic binning, comparative biology and taxonomic classification.</title>
        <authorList>
            <person name="Goeker M."/>
        </authorList>
    </citation>
    <scope>NUCLEOTIDE SEQUENCE [LARGE SCALE GENOMIC DNA]</scope>
    <source>
        <strain evidence="1 2">DSM 12141</strain>
    </source>
</reference>
<dbReference type="Proteomes" id="UP000541136">
    <property type="component" value="Unassembled WGS sequence"/>
</dbReference>
<evidence type="ECO:0008006" key="3">
    <source>
        <dbReference type="Google" id="ProtNLM"/>
    </source>
</evidence>
<comment type="caution">
    <text evidence="1">The sequence shown here is derived from an EMBL/GenBank/DDBJ whole genome shotgun (WGS) entry which is preliminary data.</text>
</comment>
<proteinExistence type="predicted"/>
<name>A0A7W9WQB5_CASDE</name>
<dbReference type="AlphaFoldDB" id="A0A7W9WQB5"/>
<protein>
    <recommendedName>
        <fullName evidence="3">Diguanylate cyclase</fullName>
    </recommendedName>
</protein>
<evidence type="ECO:0000313" key="1">
    <source>
        <dbReference type="EMBL" id="MBB6085428.1"/>
    </source>
</evidence>
<evidence type="ECO:0000313" key="2">
    <source>
        <dbReference type="Proteomes" id="UP000541136"/>
    </source>
</evidence>
<dbReference type="EMBL" id="JACHIB010000026">
    <property type="protein sequence ID" value="MBB6085428.1"/>
    <property type="molecule type" value="Genomic_DNA"/>
</dbReference>
<dbReference type="RefSeq" id="WP_151024570.1">
    <property type="nucleotide sequence ID" value="NZ_JACHIB010000026.1"/>
</dbReference>
<organism evidence="1 2">
    <name type="scientific">Castellaniella defragrans</name>
    <name type="common">Alcaligenes defragrans</name>
    <dbReference type="NCBI Taxonomy" id="75697"/>
    <lineage>
        <taxon>Bacteria</taxon>
        <taxon>Pseudomonadati</taxon>
        <taxon>Pseudomonadota</taxon>
        <taxon>Betaproteobacteria</taxon>
        <taxon>Burkholderiales</taxon>
        <taxon>Alcaligenaceae</taxon>
        <taxon>Castellaniella</taxon>
    </lineage>
</organism>
<accession>A0A7W9WQB5</accession>